<evidence type="ECO:0000313" key="5">
    <source>
        <dbReference type="EMBL" id="GAA4240290.1"/>
    </source>
</evidence>
<evidence type="ECO:0000256" key="1">
    <source>
        <dbReference type="ARBA" id="ARBA00022801"/>
    </source>
</evidence>
<dbReference type="SMART" id="SM00331">
    <property type="entry name" value="PP2C_SIG"/>
    <property type="match status" value="1"/>
</dbReference>
<protein>
    <submittedName>
        <fullName evidence="5">PP2C family protein-serine/threonine phosphatase</fullName>
    </submittedName>
</protein>
<proteinExistence type="predicted"/>
<dbReference type="Proteomes" id="UP001501710">
    <property type="component" value="Unassembled WGS sequence"/>
</dbReference>
<feature type="transmembrane region" description="Helical" evidence="3">
    <location>
        <begin position="68"/>
        <end position="88"/>
    </location>
</feature>
<keyword evidence="3" id="KW-0812">Transmembrane</keyword>
<dbReference type="SUPFAM" id="SSF81606">
    <property type="entry name" value="PP2C-like"/>
    <property type="match status" value="1"/>
</dbReference>
<evidence type="ECO:0000259" key="4">
    <source>
        <dbReference type="SMART" id="SM00331"/>
    </source>
</evidence>
<organism evidence="5 6">
    <name type="scientific">Actinomadura meridiana</name>
    <dbReference type="NCBI Taxonomy" id="559626"/>
    <lineage>
        <taxon>Bacteria</taxon>
        <taxon>Bacillati</taxon>
        <taxon>Actinomycetota</taxon>
        <taxon>Actinomycetes</taxon>
        <taxon>Streptosporangiales</taxon>
        <taxon>Thermomonosporaceae</taxon>
        <taxon>Actinomadura</taxon>
    </lineage>
</organism>
<feature type="transmembrane region" description="Helical" evidence="3">
    <location>
        <begin position="33"/>
        <end position="56"/>
    </location>
</feature>
<keyword evidence="3" id="KW-1133">Transmembrane helix</keyword>
<accession>A0ABP8CKA3</accession>
<feature type="region of interest" description="Disordered" evidence="2">
    <location>
        <begin position="1"/>
        <end position="21"/>
    </location>
</feature>
<feature type="transmembrane region" description="Helical" evidence="3">
    <location>
        <begin position="100"/>
        <end position="118"/>
    </location>
</feature>
<keyword evidence="6" id="KW-1185">Reference proteome</keyword>
<gene>
    <name evidence="5" type="ORF">GCM10022254_64360</name>
</gene>
<dbReference type="PANTHER" id="PTHR43156">
    <property type="entry name" value="STAGE II SPORULATION PROTEIN E-RELATED"/>
    <property type="match status" value="1"/>
</dbReference>
<keyword evidence="1" id="KW-0378">Hydrolase</keyword>
<dbReference type="InterPro" id="IPR036457">
    <property type="entry name" value="PPM-type-like_dom_sf"/>
</dbReference>
<dbReference type="InterPro" id="IPR052016">
    <property type="entry name" value="Bact_Sigma-Reg"/>
</dbReference>
<dbReference type="EMBL" id="BAABAS010000025">
    <property type="protein sequence ID" value="GAA4240290.1"/>
    <property type="molecule type" value="Genomic_DNA"/>
</dbReference>
<sequence>MAFRAANGSDAPRSHGPEGEGSGRNAFLGGLPFAVMAVVGSVDLLAGPGVGYLPLLSLGPAFASLSCTVRRTAAVGGLALLLCIALAYYDRILGTRANNLTFVSIVGVIAASMLASAFRERRERELADVRTVAEAAQRVLLRPVPRRVGPVRVAVRYVSAVTHARIGGDLYEVVMTANGVRLIVGDVQGKGLEAVENAAVVLGAFREAAYDEPDLPGVADRIERALARQLTGEQFVTAILAEVQPGQIQLLNHGHPPPLLLGSDGTIRVLDPPVPAPPLGLGLGDLAPGGAEPHAVRLGVDDQILLYTDGVTEARNQQGVFYPLTDRVGDLDAIDPESMLDLIQKDLVRYVGAPLGDDAAMLLLRRRTI</sequence>
<dbReference type="PANTHER" id="PTHR43156:SF2">
    <property type="entry name" value="STAGE II SPORULATION PROTEIN E"/>
    <property type="match status" value="1"/>
</dbReference>
<feature type="domain" description="PPM-type phosphatase" evidence="4">
    <location>
        <begin position="146"/>
        <end position="366"/>
    </location>
</feature>
<reference evidence="6" key="1">
    <citation type="journal article" date="2019" name="Int. J. Syst. Evol. Microbiol.">
        <title>The Global Catalogue of Microorganisms (GCM) 10K type strain sequencing project: providing services to taxonomists for standard genome sequencing and annotation.</title>
        <authorList>
            <consortium name="The Broad Institute Genomics Platform"/>
            <consortium name="The Broad Institute Genome Sequencing Center for Infectious Disease"/>
            <person name="Wu L."/>
            <person name="Ma J."/>
        </authorList>
    </citation>
    <scope>NUCLEOTIDE SEQUENCE [LARGE SCALE GENOMIC DNA]</scope>
    <source>
        <strain evidence="6">JCM 17440</strain>
    </source>
</reference>
<dbReference type="InterPro" id="IPR001932">
    <property type="entry name" value="PPM-type_phosphatase-like_dom"/>
</dbReference>
<evidence type="ECO:0000256" key="3">
    <source>
        <dbReference type="SAM" id="Phobius"/>
    </source>
</evidence>
<name>A0ABP8CKA3_9ACTN</name>
<comment type="caution">
    <text evidence="5">The sequence shown here is derived from an EMBL/GenBank/DDBJ whole genome shotgun (WGS) entry which is preliminary data.</text>
</comment>
<keyword evidence="3" id="KW-0472">Membrane</keyword>
<evidence type="ECO:0000313" key="6">
    <source>
        <dbReference type="Proteomes" id="UP001501710"/>
    </source>
</evidence>
<evidence type="ECO:0000256" key="2">
    <source>
        <dbReference type="SAM" id="MobiDB-lite"/>
    </source>
</evidence>
<dbReference type="Pfam" id="PF07228">
    <property type="entry name" value="SpoIIE"/>
    <property type="match status" value="1"/>
</dbReference>
<dbReference type="Gene3D" id="3.60.40.10">
    <property type="entry name" value="PPM-type phosphatase domain"/>
    <property type="match status" value="1"/>
</dbReference>